<dbReference type="RefSeq" id="WP_345397937.1">
    <property type="nucleotide sequence ID" value="NZ_BAABLA010000028.1"/>
</dbReference>
<dbReference type="Pfam" id="PF03243">
    <property type="entry name" value="MerB"/>
    <property type="match status" value="1"/>
</dbReference>
<proteinExistence type="predicted"/>
<reference evidence="2" key="1">
    <citation type="journal article" date="2019" name="Int. J. Syst. Evol. Microbiol.">
        <title>The Global Catalogue of Microorganisms (GCM) 10K type strain sequencing project: providing services to taxonomists for standard genome sequencing and annotation.</title>
        <authorList>
            <consortium name="The Broad Institute Genomics Platform"/>
            <consortium name="The Broad Institute Genome Sequencing Center for Infectious Disease"/>
            <person name="Wu L."/>
            <person name="Ma J."/>
        </authorList>
    </citation>
    <scope>NUCLEOTIDE SEQUENCE [LARGE SCALE GENOMIC DNA]</scope>
    <source>
        <strain evidence="2">KCTC 32255</strain>
    </source>
</reference>
<protein>
    <submittedName>
        <fullName evidence="1">Organomercurial lyase</fullName>
        <ecNumber evidence="1">4.99.1.2</ecNumber>
    </submittedName>
</protein>
<keyword evidence="1" id="KW-0456">Lyase</keyword>
<dbReference type="EMBL" id="JBHSXX010000001">
    <property type="protein sequence ID" value="MFC6868170.1"/>
    <property type="molecule type" value="Genomic_DNA"/>
</dbReference>
<keyword evidence="2" id="KW-1185">Reference proteome</keyword>
<dbReference type="GO" id="GO:0018836">
    <property type="term" value="F:alkylmercury lyase activity"/>
    <property type="evidence" value="ECO:0007669"/>
    <property type="project" value="UniProtKB-EC"/>
</dbReference>
<gene>
    <name evidence="1" type="primary">merB</name>
    <name evidence="1" type="ORF">ACFQGD_13570</name>
</gene>
<dbReference type="SUPFAM" id="SSF160387">
    <property type="entry name" value="NosL/MerB-like"/>
    <property type="match status" value="1"/>
</dbReference>
<evidence type="ECO:0000313" key="2">
    <source>
        <dbReference type="Proteomes" id="UP001596337"/>
    </source>
</evidence>
<accession>A0ABW2C1B2</accession>
<name>A0ABW2C1B2_9PSEU</name>
<dbReference type="Proteomes" id="UP001596337">
    <property type="component" value="Unassembled WGS sequence"/>
</dbReference>
<dbReference type="InterPro" id="IPR004927">
    <property type="entry name" value="MerB"/>
</dbReference>
<evidence type="ECO:0000313" key="1">
    <source>
        <dbReference type="EMBL" id="MFC6868170.1"/>
    </source>
</evidence>
<sequence>MNTTDPAGRSMLDCPDDSTPVRVELLSAPGCPNVAATRRMLVDCLTELGLAVPVVERVGRYRSPTVLVNGVDVMRAASSDPVDGDACRLDLPSRDRVLAAINASLTGCGRPLTLDSLRDAARDGTAARAAALPEPVRRLHRELLRAFLTAGRAPHRSELQSIADGFGVSLADGLRCLSELDLVQCGQDRRILVAYPFSGQPTGHRVRLPGLPAVDAMCAIDALGLPLMTDRDAVITSIDPTTQQVISVQRRGDRWLWVPATTVVLLAQTVGCGTAAEYLCPSITFHVDHDHAHRHLTQHPELHGSVLGQHEAIEIARISFGHLLTE</sequence>
<dbReference type="InterPro" id="IPR053717">
    <property type="entry name" value="MerB_lyase_sf"/>
</dbReference>
<dbReference type="Gene3D" id="3.30.450.410">
    <property type="match status" value="1"/>
</dbReference>
<organism evidence="1 2">
    <name type="scientific">Haloechinothrix salitolerans</name>
    <dbReference type="NCBI Taxonomy" id="926830"/>
    <lineage>
        <taxon>Bacteria</taxon>
        <taxon>Bacillati</taxon>
        <taxon>Actinomycetota</taxon>
        <taxon>Actinomycetes</taxon>
        <taxon>Pseudonocardiales</taxon>
        <taxon>Pseudonocardiaceae</taxon>
        <taxon>Haloechinothrix</taxon>
    </lineage>
</organism>
<dbReference type="EC" id="4.99.1.2" evidence="1"/>
<comment type="caution">
    <text evidence="1">The sequence shown here is derived from an EMBL/GenBank/DDBJ whole genome shotgun (WGS) entry which is preliminary data.</text>
</comment>